<dbReference type="PROSITE" id="PS00108">
    <property type="entry name" value="PROTEIN_KINASE_ST"/>
    <property type="match status" value="1"/>
</dbReference>
<comment type="function">
    <text evidence="7">CIPK serine-threonine protein kinases interact with CBL proteins. Binding of a CBL protein to the regulatory NAF domain of CIPK protein lead to the activation of the kinase in a calcium-dependent manner.</text>
</comment>
<dbReference type="InterPro" id="IPR008271">
    <property type="entry name" value="Ser/Thr_kinase_AS"/>
</dbReference>
<dbReference type="EMBL" id="JAJJMB010008983">
    <property type="protein sequence ID" value="KAI3917559.1"/>
    <property type="molecule type" value="Genomic_DNA"/>
</dbReference>
<dbReference type="FunFam" id="1.10.510.10:FF:000571">
    <property type="entry name" value="Maternal embryonic leucine zipper kinase"/>
    <property type="match status" value="1"/>
</dbReference>
<feature type="binding site" evidence="8">
    <location>
        <position position="75"/>
    </location>
    <ligand>
        <name>ATP</name>
        <dbReference type="ChEBI" id="CHEBI:30616"/>
    </ligand>
</feature>
<keyword evidence="12" id="KW-1185">Reference proteome</keyword>
<comment type="caution">
    <text evidence="11">The sequence shown here is derived from an EMBL/GenBank/DDBJ whole genome shotgun (WGS) entry which is preliminary data.</text>
</comment>
<dbReference type="AlphaFoldDB" id="A0AAD4XJ45"/>
<dbReference type="Proteomes" id="UP001202328">
    <property type="component" value="Unassembled WGS sequence"/>
</dbReference>
<evidence type="ECO:0000256" key="2">
    <source>
        <dbReference type="ARBA" id="ARBA00022527"/>
    </source>
</evidence>
<feature type="domain" description="Protein kinase" evidence="10">
    <location>
        <begin position="42"/>
        <end position="301"/>
    </location>
</feature>
<dbReference type="PANTHER" id="PTHR24349">
    <property type="entry name" value="SERINE/THREONINE-PROTEIN KINASE"/>
    <property type="match status" value="1"/>
</dbReference>
<evidence type="ECO:0000256" key="1">
    <source>
        <dbReference type="ARBA" id="ARBA00006234"/>
    </source>
</evidence>
<protein>
    <recommendedName>
        <fullName evidence="10">Protein kinase domain-containing protein</fullName>
    </recommendedName>
</protein>
<evidence type="ECO:0000256" key="5">
    <source>
        <dbReference type="ARBA" id="ARBA00022777"/>
    </source>
</evidence>
<evidence type="ECO:0000256" key="6">
    <source>
        <dbReference type="ARBA" id="ARBA00022840"/>
    </source>
</evidence>
<evidence type="ECO:0000256" key="9">
    <source>
        <dbReference type="RuleBase" id="RU000304"/>
    </source>
</evidence>
<keyword evidence="5" id="KW-0418">Kinase</keyword>
<evidence type="ECO:0000259" key="10">
    <source>
        <dbReference type="PROSITE" id="PS50011"/>
    </source>
</evidence>
<dbReference type="SUPFAM" id="SSF56112">
    <property type="entry name" value="Protein kinase-like (PK-like)"/>
    <property type="match status" value="1"/>
</dbReference>
<keyword evidence="4 8" id="KW-0547">Nucleotide-binding</keyword>
<gene>
    <name evidence="11" type="ORF">MKW98_021321</name>
</gene>
<evidence type="ECO:0000256" key="7">
    <source>
        <dbReference type="ARBA" id="ARBA00058225"/>
    </source>
</evidence>
<dbReference type="InterPro" id="IPR011009">
    <property type="entry name" value="Kinase-like_dom_sf"/>
</dbReference>
<dbReference type="CDD" id="cd05117">
    <property type="entry name" value="STKc_CAMK"/>
    <property type="match status" value="1"/>
</dbReference>
<dbReference type="InterPro" id="IPR017441">
    <property type="entry name" value="Protein_kinase_ATP_BS"/>
</dbReference>
<evidence type="ECO:0000313" key="11">
    <source>
        <dbReference type="EMBL" id="KAI3917559.1"/>
    </source>
</evidence>
<accession>A0AAD4XJ45</accession>
<sequence length="309" mass="34312">MAGSLSPPAGCGIGRCWEGIKTCALGWSNSSKSTLTSFEDRYKLGKELGSGNYGVVRECYDKKNKQTCACKSIAKERLVKQDDIRNVKLEVDIMKTLSGHSNIVNLKEVYEDANSFHLVMELCAGGDLYNHMQKSKRLSEFNARLLFRQLVLVVAYCHENGVVHRDLKPGNILLETKGSYLPIKLTDFGIATYFQPGETLQQRTGTPHYVAPEVLTGKGYNQTADIWSAGVILYFLLGGKVPFSGPTELRILHAVVAAQLRFPSDPWEQISASSKDLISKILCLDPAKRLTAQQILDHSWMTQDINLVV</sequence>
<organism evidence="11 12">
    <name type="scientific">Papaver atlanticum</name>
    <dbReference type="NCBI Taxonomy" id="357466"/>
    <lineage>
        <taxon>Eukaryota</taxon>
        <taxon>Viridiplantae</taxon>
        <taxon>Streptophyta</taxon>
        <taxon>Embryophyta</taxon>
        <taxon>Tracheophyta</taxon>
        <taxon>Spermatophyta</taxon>
        <taxon>Magnoliopsida</taxon>
        <taxon>Ranunculales</taxon>
        <taxon>Papaveraceae</taxon>
        <taxon>Papaveroideae</taxon>
        <taxon>Papaver</taxon>
    </lineage>
</organism>
<dbReference type="SMART" id="SM00220">
    <property type="entry name" value="S_TKc"/>
    <property type="match status" value="1"/>
</dbReference>
<reference evidence="11" key="1">
    <citation type="submission" date="2022-04" db="EMBL/GenBank/DDBJ databases">
        <title>A functionally conserved STORR gene fusion in Papaver species that diverged 16.8 million years ago.</title>
        <authorList>
            <person name="Catania T."/>
        </authorList>
    </citation>
    <scope>NUCLEOTIDE SEQUENCE</scope>
    <source>
        <strain evidence="11">S-188037</strain>
    </source>
</reference>
<comment type="similarity">
    <text evidence="1">Belongs to the protein kinase superfamily. CAMK Ser/Thr protein kinase family. SNF1 subfamily.</text>
</comment>
<evidence type="ECO:0000256" key="8">
    <source>
        <dbReference type="PROSITE-ProRule" id="PRU10141"/>
    </source>
</evidence>
<proteinExistence type="inferred from homology"/>
<dbReference type="PROSITE" id="PS50011">
    <property type="entry name" value="PROTEIN_KINASE_DOM"/>
    <property type="match status" value="1"/>
</dbReference>
<evidence type="ECO:0000256" key="3">
    <source>
        <dbReference type="ARBA" id="ARBA00022679"/>
    </source>
</evidence>
<keyword evidence="3" id="KW-0808">Transferase</keyword>
<dbReference type="Pfam" id="PF00069">
    <property type="entry name" value="Pkinase"/>
    <property type="match status" value="1"/>
</dbReference>
<dbReference type="GO" id="GO:0005524">
    <property type="term" value="F:ATP binding"/>
    <property type="evidence" value="ECO:0007669"/>
    <property type="project" value="UniProtKB-UniRule"/>
</dbReference>
<dbReference type="PROSITE" id="PS00107">
    <property type="entry name" value="PROTEIN_KINASE_ATP"/>
    <property type="match status" value="1"/>
</dbReference>
<evidence type="ECO:0000256" key="4">
    <source>
        <dbReference type="ARBA" id="ARBA00022741"/>
    </source>
</evidence>
<dbReference type="InterPro" id="IPR000719">
    <property type="entry name" value="Prot_kinase_dom"/>
</dbReference>
<evidence type="ECO:0000313" key="12">
    <source>
        <dbReference type="Proteomes" id="UP001202328"/>
    </source>
</evidence>
<dbReference type="Gene3D" id="1.10.510.10">
    <property type="entry name" value="Transferase(Phosphotransferase) domain 1"/>
    <property type="match status" value="1"/>
</dbReference>
<dbReference type="InterPro" id="IPR050205">
    <property type="entry name" value="CDPK_Ser/Thr_kinases"/>
</dbReference>
<name>A0AAD4XJ45_9MAGN</name>
<dbReference type="FunFam" id="3.30.200.20:FF:000042">
    <property type="entry name" value="Aurora kinase A"/>
    <property type="match status" value="1"/>
</dbReference>
<keyword evidence="6 8" id="KW-0067">ATP-binding</keyword>
<keyword evidence="2 9" id="KW-0723">Serine/threonine-protein kinase</keyword>
<dbReference type="GO" id="GO:0004674">
    <property type="term" value="F:protein serine/threonine kinase activity"/>
    <property type="evidence" value="ECO:0007669"/>
    <property type="project" value="UniProtKB-KW"/>
</dbReference>
<dbReference type="PIRSF" id="PIRSF000654">
    <property type="entry name" value="Integrin-linked_kinase"/>
    <property type="match status" value="1"/>
</dbReference>